<evidence type="ECO:0000256" key="4">
    <source>
        <dbReference type="ARBA" id="ARBA00022695"/>
    </source>
</evidence>
<dbReference type="InterPro" id="IPR029044">
    <property type="entry name" value="Nucleotide-diphossugar_trans"/>
</dbReference>
<organism evidence="7">
    <name type="scientific">uncultured Acidimicrobiales bacterium</name>
    <dbReference type="NCBI Taxonomy" id="310071"/>
    <lineage>
        <taxon>Bacteria</taxon>
        <taxon>Bacillati</taxon>
        <taxon>Actinomycetota</taxon>
        <taxon>Acidimicrobiia</taxon>
        <taxon>Acidimicrobiales</taxon>
        <taxon>environmental samples</taxon>
    </lineage>
</organism>
<dbReference type="Gene3D" id="3.90.550.10">
    <property type="entry name" value="Spore Coat Polysaccharide Biosynthesis Protein SpsA, Chain A"/>
    <property type="match status" value="1"/>
</dbReference>
<evidence type="ECO:0000256" key="5">
    <source>
        <dbReference type="ARBA" id="ARBA00048128"/>
    </source>
</evidence>
<evidence type="ECO:0000313" key="7">
    <source>
        <dbReference type="EMBL" id="CAA9238883.1"/>
    </source>
</evidence>
<keyword evidence="3 7" id="KW-0808">Transferase</keyword>
<evidence type="ECO:0000256" key="2">
    <source>
        <dbReference type="ARBA" id="ARBA00012415"/>
    </source>
</evidence>
<dbReference type="EMBL" id="CADCSZ010000099">
    <property type="protein sequence ID" value="CAA9238883.1"/>
    <property type="molecule type" value="Genomic_DNA"/>
</dbReference>
<feature type="domain" description="Nucleotidyl transferase" evidence="6">
    <location>
        <begin position="7"/>
        <end position="256"/>
    </location>
</feature>
<dbReference type="AlphaFoldDB" id="A0A6J4I2Z2"/>
<dbReference type="GO" id="GO:0003983">
    <property type="term" value="F:UTP:glucose-1-phosphate uridylyltransferase activity"/>
    <property type="evidence" value="ECO:0007669"/>
    <property type="project" value="UniProtKB-EC"/>
</dbReference>
<keyword evidence="4 7" id="KW-0548">Nucleotidyltransferase</keyword>
<evidence type="ECO:0000256" key="3">
    <source>
        <dbReference type="ARBA" id="ARBA00022679"/>
    </source>
</evidence>
<reference evidence="7" key="1">
    <citation type="submission" date="2020-02" db="EMBL/GenBank/DDBJ databases">
        <authorList>
            <person name="Meier V. D."/>
        </authorList>
    </citation>
    <scope>NUCLEOTIDE SEQUENCE</scope>
    <source>
        <strain evidence="7">AVDCRST_MAG76</strain>
    </source>
</reference>
<dbReference type="EC" id="2.7.7.9" evidence="2"/>
<dbReference type="GO" id="GO:0006011">
    <property type="term" value="P:UDP-alpha-D-glucose metabolic process"/>
    <property type="evidence" value="ECO:0007669"/>
    <property type="project" value="InterPro"/>
</dbReference>
<evidence type="ECO:0000259" key="6">
    <source>
        <dbReference type="Pfam" id="PF00483"/>
    </source>
</evidence>
<dbReference type="CDD" id="cd02541">
    <property type="entry name" value="UGPase_prokaryotic"/>
    <property type="match status" value="1"/>
</dbReference>
<accession>A0A6J4I2Z2</accession>
<dbReference type="PANTHER" id="PTHR43197:SF1">
    <property type="entry name" value="UTP--GLUCOSE-1-PHOSPHATE URIDYLYLTRANSFERASE"/>
    <property type="match status" value="1"/>
</dbReference>
<dbReference type="InterPro" id="IPR005771">
    <property type="entry name" value="GalU_uridylyltTrfase_bac/arc"/>
</dbReference>
<dbReference type="Pfam" id="PF00483">
    <property type="entry name" value="NTP_transferase"/>
    <property type="match status" value="1"/>
</dbReference>
<sequence length="288" mass="30550">MASVRTAVIPAAGLGTRFLPASKAVPKEMVTLVDRPAIQWVVEEAVAAGCSRVVMVVGRGKEAIADHFDRAPELEASLEASGKRDLLAGVRGLADMAEVILVRQGEPRGLGHAVGVARPVIRDEPFAVLLPDDVFHPSTLLAEMVASTEATGRSTVAVMRIVGPEISTKGVAAVDGRRVLDVVEKPRFEDAPSDLALMGRYVFTPAVFDALDRIGQGALGELQLTDAIRLLAHEEGVEAQTFEGGYFDTGNHLDWLCSNVELALGHPTIGGPLAERLAGLMRRRGIGP</sequence>
<evidence type="ECO:0000256" key="1">
    <source>
        <dbReference type="ARBA" id="ARBA00006890"/>
    </source>
</evidence>
<comment type="similarity">
    <text evidence="1">Belongs to the UDPGP type 2 family.</text>
</comment>
<dbReference type="PANTHER" id="PTHR43197">
    <property type="entry name" value="UTP--GLUCOSE-1-PHOSPHATE URIDYLYLTRANSFERASE"/>
    <property type="match status" value="1"/>
</dbReference>
<name>A0A6J4I2Z2_9ACTN</name>
<dbReference type="SUPFAM" id="SSF53448">
    <property type="entry name" value="Nucleotide-diphospho-sugar transferases"/>
    <property type="match status" value="1"/>
</dbReference>
<comment type="catalytic activity">
    <reaction evidence="5">
        <text>alpha-D-glucose 1-phosphate + UTP + H(+) = UDP-alpha-D-glucose + diphosphate</text>
        <dbReference type="Rhea" id="RHEA:19889"/>
        <dbReference type="ChEBI" id="CHEBI:15378"/>
        <dbReference type="ChEBI" id="CHEBI:33019"/>
        <dbReference type="ChEBI" id="CHEBI:46398"/>
        <dbReference type="ChEBI" id="CHEBI:58601"/>
        <dbReference type="ChEBI" id="CHEBI:58885"/>
        <dbReference type="EC" id="2.7.7.9"/>
    </reaction>
</comment>
<protein>
    <recommendedName>
        <fullName evidence="2">UTP--glucose-1-phosphate uridylyltransferase</fullName>
        <ecNumber evidence="2">2.7.7.9</ecNumber>
    </recommendedName>
</protein>
<dbReference type="InterPro" id="IPR005835">
    <property type="entry name" value="NTP_transferase_dom"/>
</dbReference>
<proteinExistence type="inferred from homology"/>
<gene>
    <name evidence="7" type="ORF">AVDCRST_MAG76-1655</name>
</gene>